<name>A0A8S1C8G6_9INSE</name>
<dbReference type="AlphaFoldDB" id="A0A8S1C8G6"/>
<proteinExistence type="predicted"/>
<comment type="caution">
    <text evidence="1">The sequence shown here is derived from an EMBL/GenBank/DDBJ whole genome shotgun (WGS) entry which is preliminary data.</text>
</comment>
<reference evidence="1 2" key="1">
    <citation type="submission" date="2020-04" db="EMBL/GenBank/DDBJ databases">
        <authorList>
            <person name="Alioto T."/>
            <person name="Alioto T."/>
            <person name="Gomez Garrido J."/>
        </authorList>
    </citation>
    <scope>NUCLEOTIDE SEQUENCE [LARGE SCALE GENOMIC DNA]</scope>
</reference>
<dbReference type="Proteomes" id="UP000494165">
    <property type="component" value="Unassembled WGS sequence"/>
</dbReference>
<organism evidence="1 2">
    <name type="scientific">Cloeon dipterum</name>
    <dbReference type="NCBI Taxonomy" id="197152"/>
    <lineage>
        <taxon>Eukaryota</taxon>
        <taxon>Metazoa</taxon>
        <taxon>Ecdysozoa</taxon>
        <taxon>Arthropoda</taxon>
        <taxon>Hexapoda</taxon>
        <taxon>Insecta</taxon>
        <taxon>Pterygota</taxon>
        <taxon>Palaeoptera</taxon>
        <taxon>Ephemeroptera</taxon>
        <taxon>Pisciforma</taxon>
        <taxon>Baetidae</taxon>
        <taxon>Cloeon</taxon>
    </lineage>
</organism>
<evidence type="ECO:0000313" key="2">
    <source>
        <dbReference type="Proteomes" id="UP000494165"/>
    </source>
</evidence>
<accession>A0A8S1C8G6</accession>
<evidence type="ECO:0000313" key="1">
    <source>
        <dbReference type="EMBL" id="CAB3364275.1"/>
    </source>
</evidence>
<keyword evidence="2" id="KW-1185">Reference proteome</keyword>
<protein>
    <submittedName>
        <fullName evidence="1">Uncharacterized protein</fullName>
    </submittedName>
</protein>
<gene>
    <name evidence="1" type="ORF">CLODIP_2_CD14510</name>
</gene>
<sequence length="272" mass="30275">MTPKNTKLINPGFSDFFRCSTWSLLCIPRVYCFFSCFTMDLDDLAVVDLSDGNLARDQLESTPVSFTFFHATPKTAATTRINIGVSSMHNATNISVTLSKPTIDLTEGVHSDQCVATFTLKSNSPMRNIGVHIKIAQVADITNFGHRSVKTFQITTNDVDPQCACFEESELSEAVESNPSLLDSHGESIDMIVLFFFAKDGQKVAIACNKKKPFQDLINAYKKQFLLYGDEKSNFRFTNIKTKQTCCADQTPESIGLSHQDKVFVSKCLCKE</sequence>
<dbReference type="EMBL" id="CADEPI010000015">
    <property type="protein sequence ID" value="CAB3364275.1"/>
    <property type="molecule type" value="Genomic_DNA"/>
</dbReference>